<reference evidence="3 4" key="1">
    <citation type="journal article" date="2018" name="J. Microbiol.">
        <title>Aestuariibaculum marinum sp. nov., a marine bacterium isolated from seawater in South Korea.</title>
        <authorList>
            <person name="Choi J."/>
            <person name="Lee D."/>
            <person name="Jang J.H."/>
            <person name="Cha S."/>
            <person name="Seo T."/>
        </authorList>
    </citation>
    <scope>NUCLEOTIDE SEQUENCE [LARGE SCALE GENOMIC DNA]</scope>
    <source>
        <strain evidence="3 4">IP7</strain>
    </source>
</reference>
<dbReference type="InterPro" id="IPR025698">
    <property type="entry name" value="2TM_dom"/>
</dbReference>
<feature type="transmembrane region" description="Helical" evidence="1">
    <location>
        <begin position="21"/>
        <end position="40"/>
    </location>
</feature>
<proteinExistence type="predicted"/>
<evidence type="ECO:0000256" key="1">
    <source>
        <dbReference type="SAM" id="Phobius"/>
    </source>
</evidence>
<dbReference type="Proteomes" id="UP000621516">
    <property type="component" value="Unassembled WGS sequence"/>
</dbReference>
<gene>
    <name evidence="3" type="ORF">ICJ85_14115</name>
</gene>
<feature type="domain" description="2TM" evidence="2">
    <location>
        <begin position="13"/>
        <end position="95"/>
    </location>
</feature>
<keyword evidence="4" id="KW-1185">Reference proteome</keyword>
<keyword evidence="1" id="KW-1133">Transmembrane helix</keyword>
<protein>
    <submittedName>
        <fullName evidence="3">2TM domain-containing protein</fullName>
    </submittedName>
</protein>
<keyword evidence="1" id="KW-0812">Transmembrane</keyword>
<dbReference type="AlphaFoldDB" id="A0A8J6Q820"/>
<dbReference type="Pfam" id="PF13239">
    <property type="entry name" value="2TM"/>
    <property type="match status" value="1"/>
</dbReference>
<comment type="caution">
    <text evidence="3">The sequence shown here is derived from an EMBL/GenBank/DDBJ whole genome shotgun (WGS) entry which is preliminary data.</text>
</comment>
<keyword evidence="1" id="KW-0472">Membrane</keyword>
<dbReference type="EMBL" id="JACVXD010000010">
    <property type="protein sequence ID" value="MBD0825153.1"/>
    <property type="molecule type" value="Genomic_DNA"/>
</dbReference>
<name>A0A8J6Q820_9FLAO</name>
<sequence length="104" mass="12565">MNSDKLTQDAFLKAQKKIYNLKIFYIHLVGYLILAALLGYNLYIMSGPYKDFFFWFNIIVLVAWTVFISIHGWYVFKGKILFKKDWEARKIKAFLEKEKINRWE</sequence>
<organism evidence="3 4">
    <name type="scientific">Aestuariibaculum marinum</name>
    <dbReference type="NCBI Taxonomy" id="2683592"/>
    <lineage>
        <taxon>Bacteria</taxon>
        <taxon>Pseudomonadati</taxon>
        <taxon>Bacteroidota</taxon>
        <taxon>Flavobacteriia</taxon>
        <taxon>Flavobacteriales</taxon>
        <taxon>Flavobacteriaceae</taxon>
    </lineage>
</organism>
<evidence type="ECO:0000313" key="4">
    <source>
        <dbReference type="Proteomes" id="UP000621516"/>
    </source>
</evidence>
<dbReference type="RefSeq" id="WP_188224442.1">
    <property type="nucleotide sequence ID" value="NZ_JACVXD010000010.1"/>
</dbReference>
<accession>A0A8J6Q820</accession>
<feature type="transmembrane region" description="Helical" evidence="1">
    <location>
        <begin position="52"/>
        <end position="76"/>
    </location>
</feature>
<evidence type="ECO:0000259" key="2">
    <source>
        <dbReference type="Pfam" id="PF13239"/>
    </source>
</evidence>
<evidence type="ECO:0000313" key="3">
    <source>
        <dbReference type="EMBL" id="MBD0825153.1"/>
    </source>
</evidence>